<feature type="compositionally biased region" description="Basic residues" evidence="3">
    <location>
        <begin position="472"/>
        <end position="482"/>
    </location>
</feature>
<evidence type="ECO:0000313" key="6">
    <source>
        <dbReference type="Proteomes" id="UP000504638"/>
    </source>
</evidence>
<feature type="region of interest" description="Disordered" evidence="3">
    <location>
        <begin position="290"/>
        <end position="502"/>
    </location>
</feature>
<reference evidence="7" key="3">
    <citation type="submission" date="2025-04" db="UniProtKB">
        <authorList>
            <consortium name="RefSeq"/>
        </authorList>
    </citation>
    <scope>IDENTIFICATION</scope>
    <source>
        <strain evidence="7">CBS 781.70</strain>
    </source>
</reference>
<name>A0A6G1GE31_9PEZI</name>
<accession>A0A6G1GE31</accession>
<dbReference type="InterPro" id="IPR012916">
    <property type="entry name" value="RED_N"/>
</dbReference>
<gene>
    <name evidence="5 7" type="ORF">P152DRAFT_116851</name>
</gene>
<evidence type="ECO:0000259" key="4">
    <source>
        <dbReference type="Pfam" id="PF07808"/>
    </source>
</evidence>
<dbReference type="AlphaFoldDB" id="A0A6G1GE31"/>
<dbReference type="OrthoDB" id="3366823at2759"/>
<evidence type="ECO:0000256" key="3">
    <source>
        <dbReference type="SAM" id="MobiDB-lite"/>
    </source>
</evidence>
<dbReference type="Proteomes" id="UP000504638">
    <property type="component" value="Unplaced"/>
</dbReference>
<feature type="region of interest" description="Disordered" evidence="3">
    <location>
        <begin position="126"/>
        <end position="148"/>
    </location>
</feature>
<protein>
    <recommendedName>
        <fullName evidence="4">RED-like N-terminal domain-containing protein</fullName>
    </recommendedName>
</protein>
<evidence type="ECO:0000256" key="2">
    <source>
        <dbReference type="ARBA" id="ARBA00023242"/>
    </source>
</evidence>
<evidence type="ECO:0000313" key="5">
    <source>
        <dbReference type="EMBL" id="KAF1816292.1"/>
    </source>
</evidence>
<feature type="compositionally biased region" description="Acidic residues" evidence="3">
    <location>
        <begin position="329"/>
        <end position="343"/>
    </location>
</feature>
<dbReference type="RefSeq" id="XP_033537923.1">
    <property type="nucleotide sequence ID" value="XM_033673676.1"/>
</dbReference>
<dbReference type="InterPro" id="IPR039896">
    <property type="entry name" value="Red-like"/>
</dbReference>
<keyword evidence="6" id="KW-1185">Reference proteome</keyword>
<feature type="compositionally biased region" description="Basic and acidic residues" evidence="3">
    <location>
        <begin position="440"/>
        <end position="453"/>
    </location>
</feature>
<reference evidence="5 7" key="1">
    <citation type="submission" date="2020-01" db="EMBL/GenBank/DDBJ databases">
        <authorList>
            <consortium name="DOE Joint Genome Institute"/>
            <person name="Haridas S."/>
            <person name="Albert R."/>
            <person name="Binder M."/>
            <person name="Bloem J."/>
            <person name="Labutti K."/>
            <person name="Salamov A."/>
            <person name="Andreopoulos B."/>
            <person name="Baker S.E."/>
            <person name="Barry K."/>
            <person name="Bills G."/>
            <person name="Bluhm B.H."/>
            <person name="Cannon C."/>
            <person name="Castanera R."/>
            <person name="Culley D.E."/>
            <person name="Daum C."/>
            <person name="Ezra D."/>
            <person name="Gonzalez J.B."/>
            <person name="Henrissat B."/>
            <person name="Kuo A."/>
            <person name="Liang C."/>
            <person name="Lipzen A."/>
            <person name="Lutzoni F."/>
            <person name="Magnuson J."/>
            <person name="Mondo S."/>
            <person name="Nolan M."/>
            <person name="Ohm R."/>
            <person name="Pangilinan J."/>
            <person name="Park H.-J."/>
            <person name="Ramirez L."/>
            <person name="Alfaro M."/>
            <person name="Sun H."/>
            <person name="Tritt A."/>
            <person name="Yoshinaga Y."/>
            <person name="Zwiers L.-H."/>
            <person name="Turgeon B.G."/>
            <person name="Goodwin S.B."/>
            <person name="Spatafora J.W."/>
            <person name="Crous P.W."/>
            <person name="Grigoriev I.V."/>
        </authorList>
    </citation>
    <scope>NUCLEOTIDE SEQUENCE</scope>
    <source>
        <strain evidence="5 7">CBS 781.70</strain>
    </source>
</reference>
<feature type="compositionally biased region" description="Basic and acidic residues" evidence="3">
    <location>
        <begin position="403"/>
        <end position="412"/>
    </location>
</feature>
<feature type="domain" description="RED-like N-terminal" evidence="4">
    <location>
        <begin position="37"/>
        <end position="123"/>
    </location>
</feature>
<organism evidence="5">
    <name type="scientific">Eremomyces bilateralis CBS 781.70</name>
    <dbReference type="NCBI Taxonomy" id="1392243"/>
    <lineage>
        <taxon>Eukaryota</taxon>
        <taxon>Fungi</taxon>
        <taxon>Dikarya</taxon>
        <taxon>Ascomycota</taxon>
        <taxon>Pezizomycotina</taxon>
        <taxon>Dothideomycetes</taxon>
        <taxon>Dothideomycetes incertae sedis</taxon>
        <taxon>Eremomycetales</taxon>
        <taxon>Eremomycetaceae</taxon>
        <taxon>Eremomyces</taxon>
    </lineage>
</organism>
<reference evidence="7" key="2">
    <citation type="submission" date="2020-04" db="EMBL/GenBank/DDBJ databases">
        <authorList>
            <consortium name="NCBI Genome Project"/>
        </authorList>
    </citation>
    <scope>NUCLEOTIDE SEQUENCE</scope>
    <source>
        <strain evidence="7">CBS 781.70</strain>
    </source>
</reference>
<keyword evidence="2" id="KW-0539">Nucleus</keyword>
<dbReference type="EMBL" id="ML975150">
    <property type="protein sequence ID" value="KAF1816292.1"/>
    <property type="molecule type" value="Genomic_DNA"/>
</dbReference>
<dbReference type="Pfam" id="PF07808">
    <property type="entry name" value="RED_N"/>
    <property type="match status" value="1"/>
</dbReference>
<proteinExistence type="predicted"/>
<evidence type="ECO:0000256" key="1">
    <source>
        <dbReference type="ARBA" id="ARBA00004123"/>
    </source>
</evidence>
<evidence type="ECO:0000313" key="7">
    <source>
        <dbReference type="RefSeq" id="XP_033537923.1"/>
    </source>
</evidence>
<feature type="compositionally biased region" description="Acidic residues" evidence="3">
    <location>
        <begin position="454"/>
        <end position="463"/>
    </location>
</feature>
<feature type="compositionally biased region" description="Acidic residues" evidence="3">
    <location>
        <begin position="308"/>
        <end position="319"/>
    </location>
</feature>
<comment type="subcellular location">
    <subcellularLocation>
        <location evidence="1">Nucleus</location>
    </subcellularLocation>
</comment>
<dbReference type="GO" id="GO:0005634">
    <property type="term" value="C:nucleus"/>
    <property type="evidence" value="ECO:0007669"/>
    <property type="project" value="UniProtKB-SubCell"/>
</dbReference>
<dbReference type="PANTHER" id="PTHR12765">
    <property type="entry name" value="RED PROTEIN IK FACTOR CYTOKINE IK"/>
    <property type="match status" value="1"/>
</dbReference>
<dbReference type="GeneID" id="54414246"/>
<sequence>MYVKVILTCFSRSVKGTTVPNIAAQIAAQGGRPPTAKYKSSAAPKGTKYADGYRDRALDRRTAEEVENDDRTERIAALEKSFKDGDIDEETFERLRDEITGGDISTTHLIKGLDRRLLERVRRGEDVYSTMSPSGQSENDRPQGEGGVEGVDEELEAMLDKDIAPLQQEKKEKKGQLAIGGAKRKRDAILAELKASRKAAAEAKAAQAPQLGTKFKRIGHTQESQRLEVDNRGREVLIIVDEDGNEKRKYRKIKDVPTSELLMPENGAKPLGMVVPEGFEALAPVSDEDDDIFTGVGAEYNPLAGAADDSDSNESDEGEVEQRPGIYEDLFEEEDLSAEEDIPVDSTKAKPEVPAKRNYFQDSAPEDPSTTRIDPMHDPVLLAALRKPRRQSRSPPPPSDPEEAARLKRRAEMLATNDRDMEDIDLGFGGSRFEDAEDMDERKIKLSKWKGDAGAEDEDDDDDRAAGGKKEKKDKRRRKRKGDKNSVADVMSVIEGRKNKPK</sequence>